<dbReference type="SUPFAM" id="SSF52768">
    <property type="entry name" value="Arginase/deacetylase"/>
    <property type="match status" value="1"/>
</dbReference>
<sequence length="356" mass="39099">MTSKEQKIQNFDPNGVGDSSGNLFGLPFTVEESEVVIIPMPWEVTVSYSAGTAQGPQAIKDASPQLDLFEPGIKDAWKLGVAMEDVSMEWAATSEALRDKAEAYINWLEAGSPEVGRGEFEHLPAEVTAKGEELLAWLNQKSLAYLEQGKLVGVLGGDHSTPLGLMHALAEKHEEFGILQVDAHADLRDAYEGFEFSHASIMFNALKLPQVKKLVQVGIRDICQAEAELAEQSNGRVTIFYDATLKENLYAGDSWKKECKKIIAQLPQKVYISFDIDGLDPKLCPATGTPVPGGLEFEQAVYLIKQLVKSGREIIGFDLCEVAPGESEWNGNVGARLLMKLVNWMAVSQQRLEAQF</sequence>
<evidence type="ECO:0000256" key="1">
    <source>
        <dbReference type="ARBA" id="ARBA00009227"/>
    </source>
</evidence>
<comment type="cofactor">
    <cofactor evidence="4">
        <name>Mn(2+)</name>
        <dbReference type="ChEBI" id="CHEBI:29035"/>
    </cofactor>
    <text evidence="4">Binds 2 manganese ions per subunit.</text>
</comment>
<dbReference type="PANTHER" id="PTHR11358:SF26">
    <property type="entry name" value="GUANIDINO ACID HYDROLASE, MITOCHONDRIAL"/>
    <property type="match status" value="1"/>
</dbReference>
<evidence type="ECO:0000313" key="7">
    <source>
        <dbReference type="Proteomes" id="UP000186551"/>
    </source>
</evidence>
<dbReference type="CDD" id="cd11593">
    <property type="entry name" value="Agmatinase-like_2"/>
    <property type="match status" value="1"/>
</dbReference>
<feature type="binding site" evidence="4">
    <location>
        <position position="275"/>
    </location>
    <ligand>
        <name>Mn(2+)</name>
        <dbReference type="ChEBI" id="CHEBI:29035"/>
        <label>1</label>
    </ligand>
</feature>
<feature type="binding site" evidence="4">
    <location>
        <position position="184"/>
    </location>
    <ligand>
        <name>Mn(2+)</name>
        <dbReference type="ChEBI" id="CHEBI:29035"/>
        <label>1</label>
    </ligand>
</feature>
<dbReference type="GO" id="GO:0033389">
    <property type="term" value="P:putrescine biosynthetic process from arginine, via agmatine"/>
    <property type="evidence" value="ECO:0007669"/>
    <property type="project" value="TreeGrafter"/>
</dbReference>
<feature type="binding site" evidence="4">
    <location>
        <position position="277"/>
    </location>
    <ligand>
        <name>Mn(2+)</name>
        <dbReference type="ChEBI" id="CHEBI:29035"/>
        <label>1</label>
    </ligand>
</feature>
<dbReference type="PRINTS" id="PR00116">
    <property type="entry name" value="ARGINASE"/>
</dbReference>
<evidence type="ECO:0000256" key="4">
    <source>
        <dbReference type="PIRSR" id="PIRSR036979-1"/>
    </source>
</evidence>
<proteinExistence type="inferred from homology"/>
<dbReference type="InterPro" id="IPR020855">
    <property type="entry name" value="Ureohydrolase_Mn_BS"/>
</dbReference>
<dbReference type="Proteomes" id="UP000186551">
    <property type="component" value="Unassembled WGS sequence"/>
</dbReference>
<dbReference type="Gene3D" id="3.40.800.10">
    <property type="entry name" value="Ureohydrolase domain"/>
    <property type="match status" value="1"/>
</dbReference>
<feature type="binding site" evidence="4">
    <location>
        <position position="186"/>
    </location>
    <ligand>
        <name>Mn(2+)</name>
        <dbReference type="ChEBI" id="CHEBI:29035"/>
        <label>1</label>
    </ligand>
</feature>
<feature type="binding site" evidence="4">
    <location>
        <position position="159"/>
    </location>
    <ligand>
        <name>Mn(2+)</name>
        <dbReference type="ChEBI" id="CHEBI:29035"/>
        <label>1</label>
    </ligand>
</feature>
<keyword evidence="3 5" id="KW-0378">Hydrolase</keyword>
<accession>A0A1Q5PGI2</accession>
<reference evidence="6 7" key="1">
    <citation type="submission" date="2016-03" db="EMBL/GenBank/DDBJ databases">
        <title>Genome sequence of Pontibacter sp. nov., of the family cytophagaceae, isolated from marine sediment of the Yellow Sea, China.</title>
        <authorList>
            <person name="Zhang G."/>
            <person name="Zhang R."/>
        </authorList>
    </citation>
    <scope>NUCLEOTIDE SEQUENCE [LARGE SCALE GENOMIC DNA]</scope>
    <source>
        <strain evidence="6 7">S10-8</strain>
    </source>
</reference>
<evidence type="ECO:0000313" key="6">
    <source>
        <dbReference type="EMBL" id="OKL41344.1"/>
    </source>
</evidence>
<dbReference type="InterPro" id="IPR023696">
    <property type="entry name" value="Ureohydrolase_dom_sf"/>
</dbReference>
<dbReference type="PIRSF" id="PIRSF036979">
    <property type="entry name" value="Arginase"/>
    <property type="match status" value="1"/>
</dbReference>
<keyword evidence="2 4" id="KW-0479">Metal-binding</keyword>
<dbReference type="STRING" id="1797110.A3841_09770"/>
<dbReference type="PROSITE" id="PS01053">
    <property type="entry name" value="ARGINASE_1"/>
    <property type="match status" value="1"/>
</dbReference>
<comment type="caution">
    <text evidence="6">The sequence shown here is derived from an EMBL/GenBank/DDBJ whole genome shotgun (WGS) entry which is preliminary data.</text>
</comment>
<gene>
    <name evidence="6" type="ORF">A3841_09770</name>
</gene>
<evidence type="ECO:0000256" key="3">
    <source>
        <dbReference type="ARBA" id="ARBA00022801"/>
    </source>
</evidence>
<dbReference type="Pfam" id="PF00491">
    <property type="entry name" value="Arginase"/>
    <property type="match status" value="1"/>
</dbReference>
<protein>
    <submittedName>
        <fullName evidence="6">Agmatinase</fullName>
    </submittedName>
</protein>
<evidence type="ECO:0000256" key="5">
    <source>
        <dbReference type="RuleBase" id="RU003684"/>
    </source>
</evidence>
<comment type="similarity">
    <text evidence="1">Belongs to the arginase family. Agmatinase subfamily.</text>
</comment>
<dbReference type="InterPro" id="IPR006035">
    <property type="entry name" value="Ureohydrolase"/>
</dbReference>
<dbReference type="RefSeq" id="WP_073850760.1">
    <property type="nucleotide sequence ID" value="NZ_LVWA01000003.1"/>
</dbReference>
<feature type="binding site" evidence="4">
    <location>
        <position position="182"/>
    </location>
    <ligand>
        <name>Mn(2+)</name>
        <dbReference type="ChEBI" id="CHEBI:29035"/>
        <label>1</label>
    </ligand>
</feature>
<dbReference type="EMBL" id="LVWA01000003">
    <property type="protein sequence ID" value="OKL41344.1"/>
    <property type="molecule type" value="Genomic_DNA"/>
</dbReference>
<evidence type="ECO:0000256" key="2">
    <source>
        <dbReference type="ARBA" id="ARBA00022723"/>
    </source>
</evidence>
<keyword evidence="4" id="KW-0464">Manganese</keyword>
<dbReference type="PANTHER" id="PTHR11358">
    <property type="entry name" value="ARGINASE/AGMATINASE"/>
    <property type="match status" value="1"/>
</dbReference>
<organism evidence="6 7">
    <name type="scientific">Pontibacter flavimaris</name>
    <dbReference type="NCBI Taxonomy" id="1797110"/>
    <lineage>
        <taxon>Bacteria</taxon>
        <taxon>Pseudomonadati</taxon>
        <taxon>Bacteroidota</taxon>
        <taxon>Cytophagia</taxon>
        <taxon>Cytophagales</taxon>
        <taxon>Hymenobacteraceae</taxon>
        <taxon>Pontibacter</taxon>
    </lineage>
</organism>
<dbReference type="GO" id="GO:0008783">
    <property type="term" value="F:agmatinase activity"/>
    <property type="evidence" value="ECO:0007669"/>
    <property type="project" value="TreeGrafter"/>
</dbReference>
<dbReference type="OrthoDB" id="9788689at2"/>
<name>A0A1Q5PGI2_9BACT</name>
<dbReference type="GO" id="GO:0046872">
    <property type="term" value="F:metal ion binding"/>
    <property type="evidence" value="ECO:0007669"/>
    <property type="project" value="UniProtKB-KW"/>
</dbReference>
<dbReference type="AlphaFoldDB" id="A0A1Q5PGI2"/>
<keyword evidence="7" id="KW-1185">Reference proteome</keyword>
<dbReference type="PROSITE" id="PS51409">
    <property type="entry name" value="ARGINASE_2"/>
    <property type="match status" value="1"/>
</dbReference>